<evidence type="ECO:0000256" key="6">
    <source>
        <dbReference type="SAM" id="Phobius"/>
    </source>
</evidence>
<dbReference type="Pfam" id="PF01679">
    <property type="entry name" value="Pmp3"/>
    <property type="match status" value="1"/>
</dbReference>
<evidence type="ECO:0000256" key="2">
    <source>
        <dbReference type="ARBA" id="ARBA00009530"/>
    </source>
</evidence>
<dbReference type="EMBL" id="WHVB01000008">
    <property type="protein sequence ID" value="KAF8480121.1"/>
    <property type="molecule type" value="Genomic_DNA"/>
</dbReference>
<comment type="similarity">
    <text evidence="2">Belongs to the UPF0057 (PMP3) family.</text>
</comment>
<evidence type="ECO:0008006" key="10">
    <source>
        <dbReference type="Google" id="ProtNLM"/>
    </source>
</evidence>
<comment type="subcellular location">
    <subcellularLocation>
        <location evidence="1">Membrane</location>
    </subcellularLocation>
</comment>
<evidence type="ECO:0000313" key="8">
    <source>
        <dbReference type="EMBL" id="KAF8480121.1"/>
    </source>
</evidence>
<keyword evidence="4 6" id="KW-1133">Transmembrane helix</keyword>
<reference evidence="8" key="1">
    <citation type="submission" date="2019-10" db="EMBL/GenBank/DDBJ databases">
        <authorList>
            <consortium name="DOE Joint Genome Institute"/>
            <person name="Kuo A."/>
            <person name="Miyauchi S."/>
            <person name="Kiss E."/>
            <person name="Drula E."/>
            <person name="Kohler A."/>
            <person name="Sanchez-Garcia M."/>
            <person name="Andreopoulos B."/>
            <person name="Barry K.W."/>
            <person name="Bonito G."/>
            <person name="Buee M."/>
            <person name="Carver A."/>
            <person name="Chen C."/>
            <person name="Cichocki N."/>
            <person name="Clum A."/>
            <person name="Culley D."/>
            <person name="Crous P.W."/>
            <person name="Fauchery L."/>
            <person name="Girlanda M."/>
            <person name="Hayes R."/>
            <person name="Keri Z."/>
            <person name="LaButti K."/>
            <person name="Lipzen A."/>
            <person name="Lombard V."/>
            <person name="Magnuson J."/>
            <person name="Maillard F."/>
            <person name="Morin E."/>
            <person name="Murat C."/>
            <person name="Nolan M."/>
            <person name="Ohm R."/>
            <person name="Pangilinan J."/>
            <person name="Pereira M."/>
            <person name="Perotto S."/>
            <person name="Peter M."/>
            <person name="Riley R."/>
            <person name="Sitrit Y."/>
            <person name="Stielow B."/>
            <person name="Szollosi G."/>
            <person name="Zifcakova L."/>
            <person name="Stursova M."/>
            <person name="Spatafora J.W."/>
            <person name="Tedersoo L."/>
            <person name="Vaario L.-M."/>
            <person name="Yamada A."/>
            <person name="Yan M."/>
            <person name="Wang P."/>
            <person name="Xu J."/>
            <person name="Bruns T."/>
            <person name="Baldrian P."/>
            <person name="Vilgalys R."/>
            <person name="Henrissat B."/>
            <person name="Grigoriev I.V."/>
            <person name="Hibbett D."/>
            <person name="Nagy L.G."/>
            <person name="Martin F.M."/>
        </authorList>
    </citation>
    <scope>NUCLEOTIDE SEQUENCE</scope>
    <source>
        <strain evidence="8">Prilba</strain>
    </source>
</reference>
<dbReference type="InterPro" id="IPR000612">
    <property type="entry name" value="PMP3"/>
</dbReference>
<comment type="caution">
    <text evidence="8">The sequence shown here is derived from an EMBL/GenBank/DDBJ whole genome shotgun (WGS) entry which is preliminary data.</text>
</comment>
<keyword evidence="9" id="KW-1185">Reference proteome</keyword>
<feature type="chain" id="PRO_5040460478" description="Plasma membrane proteolipid 3" evidence="7">
    <location>
        <begin position="24"/>
        <end position="122"/>
    </location>
</feature>
<dbReference type="PROSITE" id="PS51257">
    <property type="entry name" value="PROKAR_LIPOPROTEIN"/>
    <property type="match status" value="1"/>
</dbReference>
<evidence type="ECO:0000256" key="5">
    <source>
        <dbReference type="ARBA" id="ARBA00023136"/>
    </source>
</evidence>
<protein>
    <recommendedName>
        <fullName evidence="10">Plasma membrane proteolipid 3</fullName>
    </recommendedName>
</protein>
<evidence type="ECO:0000313" key="9">
    <source>
        <dbReference type="Proteomes" id="UP000759537"/>
    </source>
</evidence>
<dbReference type="GO" id="GO:0016020">
    <property type="term" value="C:membrane"/>
    <property type="evidence" value="ECO:0007669"/>
    <property type="project" value="UniProtKB-SubCell"/>
</dbReference>
<keyword evidence="7" id="KW-0732">Signal</keyword>
<evidence type="ECO:0000256" key="3">
    <source>
        <dbReference type="ARBA" id="ARBA00022692"/>
    </source>
</evidence>
<dbReference type="Proteomes" id="UP000759537">
    <property type="component" value="Unassembled WGS sequence"/>
</dbReference>
<evidence type="ECO:0000256" key="1">
    <source>
        <dbReference type="ARBA" id="ARBA00004370"/>
    </source>
</evidence>
<evidence type="ECO:0000256" key="7">
    <source>
        <dbReference type="SAM" id="SignalP"/>
    </source>
</evidence>
<name>A0A9P5T9H1_9AGAM</name>
<evidence type="ECO:0000256" key="4">
    <source>
        <dbReference type="ARBA" id="ARBA00022989"/>
    </source>
</evidence>
<proteinExistence type="inferred from homology"/>
<gene>
    <name evidence="8" type="ORF">DFH94DRAFT_461143</name>
</gene>
<dbReference type="OrthoDB" id="2802411at2759"/>
<sequence length="122" mass="13233">MSVRASDICLILIAILFPPAAAAFVTGCSCDLLINICLTILGYIPGHIHAFWLIYRRMKAEETYGNGRYICAYPFVPVLLFFLTDPLLADVGNGTYEPGPYTQPIGAQAPYRRGYGATAAGP</sequence>
<accession>A0A9P5T9H1</accession>
<dbReference type="PANTHER" id="PTHR21659">
    <property type="entry name" value="HYDROPHOBIC PROTEIN RCI2 LOW TEMPERATURE AND SALT RESPONSIVE PROTEIN LTI6 -RELATED"/>
    <property type="match status" value="1"/>
</dbReference>
<dbReference type="PANTHER" id="PTHR21659:SF40">
    <property type="entry name" value="PHOSPHATIDYLSERINE DECARBOXYLASE"/>
    <property type="match status" value="1"/>
</dbReference>
<keyword evidence="5 6" id="KW-0472">Membrane</keyword>
<feature type="transmembrane region" description="Helical" evidence="6">
    <location>
        <begin position="32"/>
        <end position="55"/>
    </location>
</feature>
<dbReference type="AlphaFoldDB" id="A0A9P5T9H1"/>
<feature type="transmembrane region" description="Helical" evidence="6">
    <location>
        <begin position="67"/>
        <end position="84"/>
    </location>
</feature>
<keyword evidence="3 6" id="KW-0812">Transmembrane</keyword>
<reference evidence="8" key="2">
    <citation type="journal article" date="2020" name="Nat. Commun.">
        <title>Large-scale genome sequencing of mycorrhizal fungi provides insights into the early evolution of symbiotic traits.</title>
        <authorList>
            <person name="Miyauchi S."/>
            <person name="Kiss E."/>
            <person name="Kuo A."/>
            <person name="Drula E."/>
            <person name="Kohler A."/>
            <person name="Sanchez-Garcia M."/>
            <person name="Morin E."/>
            <person name="Andreopoulos B."/>
            <person name="Barry K.W."/>
            <person name="Bonito G."/>
            <person name="Buee M."/>
            <person name="Carver A."/>
            <person name="Chen C."/>
            <person name="Cichocki N."/>
            <person name="Clum A."/>
            <person name="Culley D."/>
            <person name="Crous P.W."/>
            <person name="Fauchery L."/>
            <person name="Girlanda M."/>
            <person name="Hayes R.D."/>
            <person name="Keri Z."/>
            <person name="LaButti K."/>
            <person name="Lipzen A."/>
            <person name="Lombard V."/>
            <person name="Magnuson J."/>
            <person name="Maillard F."/>
            <person name="Murat C."/>
            <person name="Nolan M."/>
            <person name="Ohm R.A."/>
            <person name="Pangilinan J."/>
            <person name="Pereira M.F."/>
            <person name="Perotto S."/>
            <person name="Peter M."/>
            <person name="Pfister S."/>
            <person name="Riley R."/>
            <person name="Sitrit Y."/>
            <person name="Stielow J.B."/>
            <person name="Szollosi G."/>
            <person name="Zifcakova L."/>
            <person name="Stursova M."/>
            <person name="Spatafora J.W."/>
            <person name="Tedersoo L."/>
            <person name="Vaario L.M."/>
            <person name="Yamada A."/>
            <person name="Yan M."/>
            <person name="Wang P."/>
            <person name="Xu J."/>
            <person name="Bruns T."/>
            <person name="Baldrian P."/>
            <person name="Vilgalys R."/>
            <person name="Dunand C."/>
            <person name="Henrissat B."/>
            <person name="Grigoriev I.V."/>
            <person name="Hibbett D."/>
            <person name="Nagy L.G."/>
            <person name="Martin F.M."/>
        </authorList>
    </citation>
    <scope>NUCLEOTIDE SEQUENCE</scope>
    <source>
        <strain evidence="8">Prilba</strain>
    </source>
</reference>
<feature type="signal peptide" evidence="7">
    <location>
        <begin position="1"/>
        <end position="23"/>
    </location>
</feature>
<organism evidence="8 9">
    <name type="scientific">Russula ochroleuca</name>
    <dbReference type="NCBI Taxonomy" id="152965"/>
    <lineage>
        <taxon>Eukaryota</taxon>
        <taxon>Fungi</taxon>
        <taxon>Dikarya</taxon>
        <taxon>Basidiomycota</taxon>
        <taxon>Agaricomycotina</taxon>
        <taxon>Agaricomycetes</taxon>
        <taxon>Russulales</taxon>
        <taxon>Russulaceae</taxon>
        <taxon>Russula</taxon>
    </lineage>
</organism>